<reference evidence="4 5" key="1">
    <citation type="journal article" date="2013" name="PLoS ONE">
        <title>Lactobacillus paracasei comparative genomics: towards species pan-genome definition and exploitation of diversity.</title>
        <authorList>
            <person name="Smokvina T."/>
            <person name="Wels M."/>
            <person name="Polka J."/>
            <person name="Chervaux C."/>
            <person name="Brisse S."/>
            <person name="Boekhorst J."/>
            <person name="van Hylckama Vlieg J.E."/>
            <person name="Siezen R.J."/>
        </authorList>
    </citation>
    <scope>NUCLEOTIDE SEQUENCE [LARGE SCALE GENOMIC DNA]</scope>
    <source>
        <strain evidence="4 5">Lpp122</strain>
    </source>
</reference>
<feature type="region of interest" description="Disordered" evidence="3">
    <location>
        <begin position="427"/>
        <end position="446"/>
    </location>
</feature>
<protein>
    <submittedName>
        <fullName evidence="4">Plasmid recombination enzyme Mob (Mobilization protein)</fullName>
    </submittedName>
</protein>
<evidence type="ECO:0000256" key="3">
    <source>
        <dbReference type="SAM" id="MobiDB-lite"/>
    </source>
</evidence>
<dbReference type="Pfam" id="PF01076">
    <property type="entry name" value="Mob_Pre"/>
    <property type="match status" value="1"/>
</dbReference>
<name>A0A8E0I3J5_LACPA</name>
<keyword evidence="2" id="KW-0175">Coiled coil</keyword>
<feature type="coiled-coil region" evidence="2">
    <location>
        <begin position="292"/>
        <end position="350"/>
    </location>
</feature>
<dbReference type="RefSeq" id="WP_016383956.1">
    <property type="nucleotide sequence ID" value="NZ_ANKW01000112.1"/>
</dbReference>
<comment type="similarity">
    <text evidence="1">Belongs to the plasmid mobilization pre family.</text>
</comment>
<dbReference type="EMBL" id="ANKW01000112">
    <property type="protein sequence ID" value="EPC14301.1"/>
    <property type="molecule type" value="Genomic_DNA"/>
</dbReference>
<gene>
    <name evidence="4" type="ORF">Lpp122_2651</name>
</gene>
<dbReference type="AlphaFoldDB" id="A0A8E0I3J5"/>
<evidence type="ECO:0000313" key="5">
    <source>
        <dbReference type="Proteomes" id="UP000014281"/>
    </source>
</evidence>
<proteinExistence type="inferred from homology"/>
<dbReference type="GO" id="GO:0003677">
    <property type="term" value="F:DNA binding"/>
    <property type="evidence" value="ECO:0007669"/>
    <property type="project" value="InterPro"/>
</dbReference>
<evidence type="ECO:0000313" key="4">
    <source>
        <dbReference type="EMBL" id="EPC14301.1"/>
    </source>
</evidence>
<organism evidence="4 5">
    <name type="scientific">Lacticaseibacillus paracasei subsp. paracasei Lpp122</name>
    <dbReference type="NCBI Taxonomy" id="1256218"/>
    <lineage>
        <taxon>Bacteria</taxon>
        <taxon>Bacillati</taxon>
        <taxon>Bacillota</taxon>
        <taxon>Bacilli</taxon>
        <taxon>Lactobacillales</taxon>
        <taxon>Lactobacillaceae</taxon>
        <taxon>Lacticaseibacillus</taxon>
    </lineage>
</organism>
<dbReference type="GO" id="GO:0006310">
    <property type="term" value="P:DNA recombination"/>
    <property type="evidence" value="ECO:0007669"/>
    <property type="project" value="InterPro"/>
</dbReference>
<dbReference type="Proteomes" id="UP000014281">
    <property type="component" value="Unassembled WGS sequence"/>
</dbReference>
<feature type="coiled-coil region" evidence="2">
    <location>
        <begin position="193"/>
        <end position="220"/>
    </location>
</feature>
<sequence>MSYAVANMKKFKLTQVNGLGHHDERKTDHHRNQEIDVTKSSENYTVVPERYRKPDNVSLQKFIQQRISEGRDSSRAVRKDAVTLTEWVVGSDHQFFESLTNAQTKSFFEDAYAWFANRYGAENIPYATVHMDETTPHMHMGVIPLTNGRLSAKSLFNREELRSVQAEFPEYLKSRFWKIERGQKGSQHRHLSVEEYKKIAPELQNKREQLKKDLQGYQLIDVSKLEPETIPQQVKTGLFKTETQYVQTENYILTPKDYERLLQRVRGVSDVRVAQESIWEIKQRLDAKEAHLEEREKSLDHREERIEDSENVLAEYNQLYRTAEEKTTKVEQLTKENKQLKHVIQRATVQILTLKKALVNVVKAVGLMKYSDRYLQPLDTWGERLVDAIANYTSKWLNHYESPDLAKDVDSHVQLSKGINDEMRALEPHKAQQQRHNHSQGMERGM</sequence>
<accession>A0A8E0I3J5</accession>
<dbReference type="InterPro" id="IPR001668">
    <property type="entry name" value="Mob_Pre"/>
</dbReference>
<evidence type="ECO:0000256" key="1">
    <source>
        <dbReference type="ARBA" id="ARBA00010657"/>
    </source>
</evidence>
<evidence type="ECO:0000256" key="2">
    <source>
        <dbReference type="SAM" id="Coils"/>
    </source>
</evidence>
<dbReference type="Gene3D" id="3.30.930.30">
    <property type="match status" value="1"/>
</dbReference>
<comment type="caution">
    <text evidence="4">The sequence shown here is derived from an EMBL/GenBank/DDBJ whole genome shotgun (WGS) entry which is preliminary data.</text>
</comment>
<dbReference type="CDD" id="cd17242">
    <property type="entry name" value="MobM_relaxase"/>
    <property type="match status" value="1"/>
</dbReference>
<dbReference type="NCBIfam" id="NF041497">
    <property type="entry name" value="MobV"/>
    <property type="match status" value="1"/>
</dbReference>